<name>A0ACC2TCG8_9FUNG</name>
<organism evidence="1 2">
    <name type="scientific">Entomophthora muscae</name>
    <dbReference type="NCBI Taxonomy" id="34485"/>
    <lineage>
        <taxon>Eukaryota</taxon>
        <taxon>Fungi</taxon>
        <taxon>Fungi incertae sedis</taxon>
        <taxon>Zoopagomycota</taxon>
        <taxon>Entomophthoromycotina</taxon>
        <taxon>Entomophthoromycetes</taxon>
        <taxon>Entomophthorales</taxon>
        <taxon>Entomophthoraceae</taxon>
        <taxon>Entomophthora</taxon>
    </lineage>
</organism>
<protein>
    <submittedName>
        <fullName evidence="1">Uncharacterized protein</fullName>
    </submittedName>
</protein>
<gene>
    <name evidence="1" type="ORF">DSO57_1032172</name>
</gene>
<comment type="caution">
    <text evidence="1">The sequence shown here is derived from an EMBL/GenBank/DDBJ whole genome shotgun (WGS) entry which is preliminary data.</text>
</comment>
<accession>A0ACC2TCG8</accession>
<sequence length="54" mass="5673">MHQYTGCGFCDGTPGPGGIKARAQFQAGPTPAHLYTSFEARQPISETLVVAPPI</sequence>
<proteinExistence type="predicted"/>
<keyword evidence="2" id="KW-1185">Reference proteome</keyword>
<dbReference type="Proteomes" id="UP001165960">
    <property type="component" value="Unassembled WGS sequence"/>
</dbReference>
<reference evidence="1" key="1">
    <citation type="submission" date="2022-04" db="EMBL/GenBank/DDBJ databases">
        <title>Genome of the entomopathogenic fungus Entomophthora muscae.</title>
        <authorList>
            <person name="Elya C."/>
            <person name="Lovett B.R."/>
            <person name="Lee E."/>
            <person name="Macias A.M."/>
            <person name="Hajek A.E."/>
            <person name="De Bivort B.L."/>
            <person name="Kasson M.T."/>
            <person name="De Fine Licht H.H."/>
            <person name="Stajich J.E."/>
        </authorList>
    </citation>
    <scope>NUCLEOTIDE SEQUENCE</scope>
    <source>
        <strain evidence="1">Berkeley</strain>
    </source>
</reference>
<dbReference type="EMBL" id="QTSX02003079">
    <property type="protein sequence ID" value="KAJ9071957.1"/>
    <property type="molecule type" value="Genomic_DNA"/>
</dbReference>
<evidence type="ECO:0000313" key="2">
    <source>
        <dbReference type="Proteomes" id="UP001165960"/>
    </source>
</evidence>
<evidence type="ECO:0000313" key="1">
    <source>
        <dbReference type="EMBL" id="KAJ9071957.1"/>
    </source>
</evidence>